<dbReference type="RefSeq" id="WP_023926876.1">
    <property type="nucleotide sequence ID" value="NZ_KI669454.1"/>
</dbReference>
<name>V8CBY2_9HELI</name>
<dbReference type="HOGENOM" id="CLU_572091_0_0_7"/>
<dbReference type="Gene3D" id="3.40.50.2300">
    <property type="match status" value="1"/>
</dbReference>
<gene>
    <name evidence="2" type="ORF">HMPREF2086_00208</name>
</gene>
<dbReference type="eggNOG" id="COG0249">
    <property type="taxonomic scope" value="Bacteria"/>
</dbReference>
<dbReference type="STRING" id="1357400.HMPREF2086_00208"/>
<keyword evidence="3" id="KW-1185">Reference proteome</keyword>
<comment type="caution">
    <text evidence="2">The sequence shown here is derived from an EMBL/GenBank/DDBJ whole genome shotgun (WGS) entry which is preliminary data.</text>
</comment>
<sequence length="475" mass="55161">MLTGKLISIDTNTNQGKIEQDLNKRIFDFSLEVWIDDNGAPQVGEDVEFEVEMRVVTRARIKPKPIDPDTIPMTKMPNACIEEFFEQENKILRDYSDFVQGHSGLDFLRMRRFLLTAYNDLCEMDNLIENEDLRSIKNEINSLFRDFENYVKKAQYSPPYAFEKIFLSKQVEFIKVEKEIEARQAALANAKAQCQAMGTNLETAERKLQRMDRKSQEFSYMEKEVKAIRRAYVDLIQFIATSQEFLEKAHFRLKKFKDEHFSEFVSVYAPMLRDIKDRFISLLNSKAYDLDSALWGRAKTSESVRRFFRDARIEGGFSSKTFLRYFLRGIDRTKASPKSKELFDLLKYLEEVSKKSVLVIRNSQVDGLKYKEVIQKIDSTLTVIVEKAAMNALKTLATNPCDIVVLEEKIGEMSALDFIQNSKQLPNQKKLVVFCLVVDSMPKYEQLEEAKNAGVQYFIPKQNMDALFDSVRMAI</sequence>
<dbReference type="InterPro" id="IPR011006">
    <property type="entry name" value="CheY-like_superfamily"/>
</dbReference>
<protein>
    <recommendedName>
        <fullName evidence="4">Response regulatory domain-containing protein</fullName>
    </recommendedName>
</protein>
<dbReference type="PATRIC" id="fig|1357400.3.peg.295"/>
<accession>V8CBY2</accession>
<proteinExistence type="predicted"/>
<evidence type="ECO:0008006" key="4">
    <source>
        <dbReference type="Google" id="ProtNLM"/>
    </source>
</evidence>
<reference evidence="2 3" key="1">
    <citation type="journal article" date="2014" name="Genome Announc.">
        <title>Draft genome sequences of six enterohepatic helicobacter species isolated from humans and one from rhesus macaques.</title>
        <authorList>
            <person name="Shen Z."/>
            <person name="Sheh A."/>
            <person name="Young S.K."/>
            <person name="Abouelliel A."/>
            <person name="Ward D.V."/>
            <person name="Earl A.M."/>
            <person name="Fox J.G."/>
        </authorList>
    </citation>
    <scope>NUCLEOTIDE SEQUENCE [LARGE SCALE GENOMIC DNA]</scope>
    <source>
        <strain evidence="2 3">MIT 99-5501</strain>
    </source>
</reference>
<dbReference type="AlphaFoldDB" id="V8CBY2"/>
<organism evidence="2 3">
    <name type="scientific">Helicobacter macacae MIT 99-5501</name>
    <dbReference type="NCBI Taxonomy" id="1357400"/>
    <lineage>
        <taxon>Bacteria</taxon>
        <taxon>Pseudomonadati</taxon>
        <taxon>Campylobacterota</taxon>
        <taxon>Epsilonproteobacteria</taxon>
        <taxon>Campylobacterales</taxon>
        <taxon>Helicobacteraceae</taxon>
        <taxon>Helicobacter</taxon>
    </lineage>
</organism>
<dbReference type="SUPFAM" id="SSF52172">
    <property type="entry name" value="CheY-like"/>
    <property type="match status" value="1"/>
</dbReference>
<dbReference type="eggNOG" id="COG2197">
    <property type="taxonomic scope" value="Bacteria"/>
</dbReference>
<dbReference type="EMBL" id="AZJI01000001">
    <property type="protein sequence ID" value="ETD24874.1"/>
    <property type="molecule type" value="Genomic_DNA"/>
</dbReference>
<dbReference type="OrthoDB" id="5328923at2"/>
<evidence type="ECO:0000313" key="2">
    <source>
        <dbReference type="EMBL" id="ETD24874.1"/>
    </source>
</evidence>
<dbReference type="Proteomes" id="UP000018731">
    <property type="component" value="Unassembled WGS sequence"/>
</dbReference>
<evidence type="ECO:0000313" key="3">
    <source>
        <dbReference type="Proteomes" id="UP000018731"/>
    </source>
</evidence>
<keyword evidence="1" id="KW-0175">Coiled coil</keyword>
<evidence type="ECO:0000256" key="1">
    <source>
        <dbReference type="SAM" id="Coils"/>
    </source>
</evidence>
<feature type="coiled-coil region" evidence="1">
    <location>
        <begin position="187"/>
        <end position="214"/>
    </location>
</feature>